<keyword evidence="2" id="KW-0805">Transcription regulation</keyword>
<keyword evidence="8" id="KW-1185">Reference proteome</keyword>
<accession>A0AAN8W368</accession>
<sequence>MQSDNSEMYRILACAGGCYWLPVGIGFDYEVVQSCRSSSSFYPLELETPEDRALIASRKHKEAEKRRRQRINSHLHRLRSILPCNSNTDKASLLGKVIERVKELKLQTSQITDLDLFPSESDEIAVFVSDFDGKYVLKASLCCQDRSELFPDLIQTLKSLKLKTLRSEIATLGGRVRNILVVAGEDHVVGDKSVAFRREALKSLVERSSPNVDVDRGKRRRIIDIDNTRTT</sequence>
<name>A0AAN8W368_9MAGN</name>
<keyword evidence="5" id="KW-0539">Nucleus</keyword>
<dbReference type="InterPro" id="IPR045847">
    <property type="entry name" value="AIG1-like"/>
</dbReference>
<dbReference type="CDD" id="cd04873">
    <property type="entry name" value="ACT_UUR-ACR-like"/>
    <property type="match status" value="1"/>
</dbReference>
<dbReference type="Gene3D" id="4.10.280.10">
    <property type="entry name" value="Helix-loop-helix DNA-binding domain"/>
    <property type="match status" value="1"/>
</dbReference>
<reference evidence="7 8" key="1">
    <citation type="submission" date="2023-12" db="EMBL/GenBank/DDBJ databases">
        <title>A high-quality genome assembly for Dillenia turbinata (Dilleniales).</title>
        <authorList>
            <person name="Chanderbali A."/>
        </authorList>
    </citation>
    <scope>NUCLEOTIDE SEQUENCE [LARGE SCALE GENOMIC DNA]</scope>
    <source>
        <strain evidence="7">LSX21</strain>
        <tissue evidence="7">Leaf</tissue>
    </source>
</reference>
<proteinExistence type="predicted"/>
<evidence type="ECO:0000259" key="6">
    <source>
        <dbReference type="PROSITE" id="PS50888"/>
    </source>
</evidence>
<evidence type="ECO:0000256" key="3">
    <source>
        <dbReference type="ARBA" id="ARBA00023125"/>
    </source>
</evidence>
<dbReference type="PANTHER" id="PTHR45844">
    <property type="entry name" value="TRANSCRIPTION FACTOR BHLH30"/>
    <property type="match status" value="1"/>
</dbReference>
<dbReference type="GO" id="GO:0046983">
    <property type="term" value="F:protein dimerization activity"/>
    <property type="evidence" value="ECO:0007669"/>
    <property type="project" value="InterPro"/>
</dbReference>
<dbReference type="InterPro" id="IPR011598">
    <property type="entry name" value="bHLH_dom"/>
</dbReference>
<protein>
    <submittedName>
        <fullName evidence="7">Myc-type, basic helix-loop-helix (BHLH) domain</fullName>
    </submittedName>
</protein>
<gene>
    <name evidence="7" type="ORF">RJ641_025572</name>
</gene>
<keyword evidence="4" id="KW-0804">Transcription</keyword>
<feature type="domain" description="BHLH" evidence="6">
    <location>
        <begin position="55"/>
        <end position="104"/>
    </location>
</feature>
<evidence type="ECO:0000256" key="1">
    <source>
        <dbReference type="ARBA" id="ARBA00004123"/>
    </source>
</evidence>
<dbReference type="GO" id="GO:0003700">
    <property type="term" value="F:DNA-binding transcription factor activity"/>
    <property type="evidence" value="ECO:0007669"/>
    <property type="project" value="InterPro"/>
</dbReference>
<dbReference type="CDD" id="cd11455">
    <property type="entry name" value="bHLH_AtAIG1_like"/>
    <property type="match status" value="1"/>
</dbReference>
<evidence type="ECO:0000313" key="8">
    <source>
        <dbReference type="Proteomes" id="UP001370490"/>
    </source>
</evidence>
<evidence type="ECO:0000256" key="4">
    <source>
        <dbReference type="ARBA" id="ARBA00023163"/>
    </source>
</evidence>
<dbReference type="Proteomes" id="UP001370490">
    <property type="component" value="Unassembled WGS sequence"/>
</dbReference>
<evidence type="ECO:0000256" key="2">
    <source>
        <dbReference type="ARBA" id="ARBA00023015"/>
    </source>
</evidence>
<comment type="caution">
    <text evidence="7">The sequence shown here is derived from an EMBL/GenBank/DDBJ whole genome shotgun (WGS) entry which is preliminary data.</text>
</comment>
<organism evidence="7 8">
    <name type="scientific">Dillenia turbinata</name>
    <dbReference type="NCBI Taxonomy" id="194707"/>
    <lineage>
        <taxon>Eukaryota</taxon>
        <taxon>Viridiplantae</taxon>
        <taxon>Streptophyta</taxon>
        <taxon>Embryophyta</taxon>
        <taxon>Tracheophyta</taxon>
        <taxon>Spermatophyta</taxon>
        <taxon>Magnoliopsida</taxon>
        <taxon>eudicotyledons</taxon>
        <taxon>Gunneridae</taxon>
        <taxon>Pentapetalae</taxon>
        <taxon>Dilleniales</taxon>
        <taxon>Dilleniaceae</taxon>
        <taxon>Dillenia</taxon>
    </lineage>
</organism>
<evidence type="ECO:0000313" key="7">
    <source>
        <dbReference type="EMBL" id="KAK6944470.1"/>
    </source>
</evidence>
<dbReference type="SUPFAM" id="SSF47459">
    <property type="entry name" value="HLH, helix-loop-helix DNA-binding domain"/>
    <property type="match status" value="1"/>
</dbReference>
<dbReference type="EMBL" id="JBAMMX010000003">
    <property type="protein sequence ID" value="KAK6944470.1"/>
    <property type="molecule type" value="Genomic_DNA"/>
</dbReference>
<dbReference type="Pfam" id="PF00010">
    <property type="entry name" value="HLH"/>
    <property type="match status" value="1"/>
</dbReference>
<keyword evidence="3" id="KW-0238">DNA-binding</keyword>
<evidence type="ECO:0000256" key="5">
    <source>
        <dbReference type="ARBA" id="ARBA00023242"/>
    </source>
</evidence>
<dbReference type="PANTHER" id="PTHR45844:SF19">
    <property type="entry name" value="TRANSCRIPTION FACTOR BHLH106-RELATED"/>
    <property type="match status" value="1"/>
</dbReference>
<dbReference type="SMART" id="SM00353">
    <property type="entry name" value="HLH"/>
    <property type="match status" value="1"/>
</dbReference>
<dbReference type="PROSITE" id="PS50888">
    <property type="entry name" value="BHLH"/>
    <property type="match status" value="1"/>
</dbReference>
<comment type="subcellular location">
    <subcellularLocation>
        <location evidence="1">Nucleus</location>
    </subcellularLocation>
</comment>
<dbReference type="GO" id="GO:0005634">
    <property type="term" value="C:nucleus"/>
    <property type="evidence" value="ECO:0007669"/>
    <property type="project" value="UniProtKB-SubCell"/>
</dbReference>
<dbReference type="GO" id="GO:0003677">
    <property type="term" value="F:DNA binding"/>
    <property type="evidence" value="ECO:0007669"/>
    <property type="project" value="UniProtKB-KW"/>
</dbReference>
<dbReference type="AlphaFoldDB" id="A0AAN8W368"/>
<dbReference type="InterPro" id="IPR036638">
    <property type="entry name" value="HLH_DNA-bd_sf"/>
</dbReference>